<dbReference type="Proteomes" id="UP000002640">
    <property type="component" value="Unassembled WGS sequence"/>
</dbReference>
<protein>
    <submittedName>
        <fullName evidence="1">Uncharacterized protein</fullName>
    </submittedName>
</protein>
<gene>
    <name evidence="1" type="ORF">PHYSODRAFT_296716</name>
</gene>
<accession>G4YS38</accession>
<dbReference type="GeneID" id="20641410"/>
<name>G4YS38_PHYSP</name>
<dbReference type="KEGG" id="psoj:PHYSODRAFT_296716"/>
<evidence type="ECO:0000313" key="1">
    <source>
        <dbReference type="EMBL" id="EGZ24739.1"/>
    </source>
</evidence>
<reference evidence="1 2" key="1">
    <citation type="journal article" date="2006" name="Science">
        <title>Phytophthora genome sequences uncover evolutionary origins and mechanisms of pathogenesis.</title>
        <authorList>
            <person name="Tyler B.M."/>
            <person name="Tripathy S."/>
            <person name="Zhang X."/>
            <person name="Dehal P."/>
            <person name="Jiang R.H."/>
            <person name="Aerts A."/>
            <person name="Arredondo F.D."/>
            <person name="Baxter L."/>
            <person name="Bensasson D."/>
            <person name="Beynon J.L."/>
            <person name="Chapman J."/>
            <person name="Damasceno C.M."/>
            <person name="Dorrance A.E."/>
            <person name="Dou D."/>
            <person name="Dickerman A.W."/>
            <person name="Dubchak I.L."/>
            <person name="Garbelotto M."/>
            <person name="Gijzen M."/>
            <person name="Gordon S.G."/>
            <person name="Govers F."/>
            <person name="Grunwald N.J."/>
            <person name="Huang W."/>
            <person name="Ivors K.L."/>
            <person name="Jones R.W."/>
            <person name="Kamoun S."/>
            <person name="Krampis K."/>
            <person name="Lamour K.H."/>
            <person name="Lee M.K."/>
            <person name="McDonald W.H."/>
            <person name="Medina M."/>
            <person name="Meijer H.J."/>
            <person name="Nordberg E.K."/>
            <person name="Maclean D.J."/>
            <person name="Ospina-Giraldo M.D."/>
            <person name="Morris P.F."/>
            <person name="Phuntumart V."/>
            <person name="Putnam N.H."/>
            <person name="Rash S."/>
            <person name="Rose J.K."/>
            <person name="Sakihama Y."/>
            <person name="Salamov A.A."/>
            <person name="Savidor A."/>
            <person name="Scheuring C.F."/>
            <person name="Smith B.M."/>
            <person name="Sobral B.W."/>
            <person name="Terry A."/>
            <person name="Torto-Alalibo T.A."/>
            <person name="Win J."/>
            <person name="Xu Z."/>
            <person name="Zhang H."/>
            <person name="Grigoriev I.V."/>
            <person name="Rokhsar D.S."/>
            <person name="Boore J.L."/>
        </authorList>
    </citation>
    <scope>NUCLEOTIDE SEQUENCE [LARGE SCALE GENOMIC DNA]</scope>
    <source>
        <strain evidence="1 2">P6497</strain>
    </source>
</reference>
<dbReference type="RefSeq" id="XP_009520027.1">
    <property type="nucleotide sequence ID" value="XM_009521732.1"/>
</dbReference>
<dbReference type="InParanoid" id="G4YS38"/>
<dbReference type="AlphaFoldDB" id="G4YS38"/>
<evidence type="ECO:0000313" key="2">
    <source>
        <dbReference type="Proteomes" id="UP000002640"/>
    </source>
</evidence>
<proteinExistence type="predicted"/>
<dbReference type="EMBL" id="JH159152">
    <property type="protein sequence ID" value="EGZ24739.1"/>
    <property type="molecule type" value="Genomic_DNA"/>
</dbReference>
<keyword evidence="2" id="KW-1185">Reference proteome</keyword>
<sequence length="146" mass="16032">MASGLLNDDNLKFYVDSDRTSCYPLEMRGKRTMDTIYPQAKDVDDALQVKSLAYTMPKANLRCDSGDPISSRATNNPENFCTDVGHQGNACDGHGERCAALDAATKAAEQMKTTEVDEISTKSKYALNSEVILTFRGLMHALSRTN</sequence>
<organism evidence="1 2">
    <name type="scientific">Phytophthora sojae (strain P6497)</name>
    <name type="common">Soybean stem and root rot agent</name>
    <name type="synonym">Phytophthora megasperma f. sp. glycines</name>
    <dbReference type="NCBI Taxonomy" id="1094619"/>
    <lineage>
        <taxon>Eukaryota</taxon>
        <taxon>Sar</taxon>
        <taxon>Stramenopiles</taxon>
        <taxon>Oomycota</taxon>
        <taxon>Peronosporomycetes</taxon>
        <taxon>Peronosporales</taxon>
        <taxon>Peronosporaceae</taxon>
        <taxon>Phytophthora</taxon>
    </lineage>
</organism>